<sequence length="242" mass="27429">MNTKTAIVFGATSGIGKMLTEFLVKDGYKVGITGRRLEKLETLKKQYPTNIIFKQNDIQEVDDVEKIFNELVSELGEVDVIIQSSGVGYTNTKLEWDKENTTIQTNVVGVTKLYDLAYNLFKEQQFGHLVGISSIASLRGNRFAPAYFASKAYQKAYLESLYIKTKSIKSKKVFITDIRPGYVDTDMALGDGIFWLTPLEKACKQIYTAINRKKRVAYISKRWMLIAWVLKIVPSKILKLAT</sequence>
<keyword evidence="4" id="KW-1185">Reference proteome</keyword>
<keyword evidence="2" id="KW-0560">Oxidoreductase</keyword>
<evidence type="ECO:0000313" key="3">
    <source>
        <dbReference type="EMBL" id="CAL2105367.1"/>
    </source>
</evidence>
<proteinExistence type="inferred from homology"/>
<dbReference type="SUPFAM" id="SSF51735">
    <property type="entry name" value="NAD(P)-binding Rossmann-fold domains"/>
    <property type="match status" value="1"/>
</dbReference>
<evidence type="ECO:0000256" key="1">
    <source>
        <dbReference type="ARBA" id="ARBA00006484"/>
    </source>
</evidence>
<gene>
    <name evidence="3" type="ORF">T190115A13A_140134</name>
</gene>
<name>A0ABM9PIC5_9FLAO</name>
<dbReference type="InterPro" id="IPR036291">
    <property type="entry name" value="NAD(P)-bd_dom_sf"/>
</dbReference>
<organism evidence="3 4">
    <name type="scientific">Tenacibaculum vairaonense</name>
    <dbReference type="NCBI Taxonomy" id="3137860"/>
    <lineage>
        <taxon>Bacteria</taxon>
        <taxon>Pseudomonadati</taxon>
        <taxon>Bacteroidota</taxon>
        <taxon>Flavobacteriia</taxon>
        <taxon>Flavobacteriales</taxon>
        <taxon>Flavobacteriaceae</taxon>
        <taxon>Tenacibaculum</taxon>
    </lineage>
</organism>
<dbReference type="Gene3D" id="3.40.50.720">
    <property type="entry name" value="NAD(P)-binding Rossmann-like Domain"/>
    <property type="match status" value="1"/>
</dbReference>
<accession>A0ABM9PIC5</accession>
<dbReference type="PRINTS" id="PR00081">
    <property type="entry name" value="GDHRDH"/>
</dbReference>
<evidence type="ECO:0000313" key="4">
    <source>
        <dbReference type="Proteomes" id="UP001497602"/>
    </source>
</evidence>
<reference evidence="3 4" key="1">
    <citation type="submission" date="2024-05" db="EMBL/GenBank/DDBJ databases">
        <authorList>
            <person name="Duchaud E."/>
        </authorList>
    </citation>
    <scope>NUCLEOTIDE SEQUENCE [LARGE SCALE GENOMIC DNA]</scope>
    <source>
        <strain evidence="3">Ena-SAMPLE-TAB-13-05-2024-13:56:06:370-140305</strain>
    </source>
</reference>
<dbReference type="Pfam" id="PF00106">
    <property type="entry name" value="adh_short"/>
    <property type="match status" value="1"/>
</dbReference>
<protein>
    <submittedName>
        <fullName evidence="3">Short-chain dehydrogenase</fullName>
    </submittedName>
</protein>
<comment type="similarity">
    <text evidence="1">Belongs to the short-chain dehydrogenases/reductases (SDR) family.</text>
</comment>
<dbReference type="InterPro" id="IPR002347">
    <property type="entry name" value="SDR_fam"/>
</dbReference>
<dbReference type="PANTHER" id="PTHR44196:SF3">
    <property type="entry name" value="SHORT CHAIN DEHYDROGENASE FAMILY PROTEIN"/>
    <property type="match status" value="1"/>
</dbReference>
<dbReference type="EMBL" id="CAXJRC010000005">
    <property type="protein sequence ID" value="CAL2105367.1"/>
    <property type="molecule type" value="Genomic_DNA"/>
</dbReference>
<dbReference type="PANTHER" id="PTHR44196">
    <property type="entry name" value="DEHYDROGENASE/REDUCTASE SDR FAMILY MEMBER 7B"/>
    <property type="match status" value="1"/>
</dbReference>
<dbReference type="RefSeq" id="WP_348737226.1">
    <property type="nucleotide sequence ID" value="NZ_CAXJRC010000005.1"/>
</dbReference>
<comment type="caution">
    <text evidence="3">The sequence shown here is derived from an EMBL/GenBank/DDBJ whole genome shotgun (WGS) entry which is preliminary data.</text>
</comment>
<dbReference type="Proteomes" id="UP001497602">
    <property type="component" value="Unassembled WGS sequence"/>
</dbReference>
<evidence type="ECO:0000256" key="2">
    <source>
        <dbReference type="ARBA" id="ARBA00023002"/>
    </source>
</evidence>